<proteinExistence type="inferred from homology"/>
<evidence type="ECO:0000256" key="7">
    <source>
        <dbReference type="ARBA" id="ARBA00023601"/>
    </source>
</evidence>
<feature type="domain" description="Radical SAM core" evidence="8">
    <location>
        <begin position="1"/>
        <end position="217"/>
    </location>
</feature>
<comment type="similarity">
    <text evidence="7">Belongs to the radical SAM superfamily. Anaerobic sulfatase-maturating enzyme family.</text>
</comment>
<accession>H1KYL3</accession>
<comment type="caution">
    <text evidence="9">The sequence shown here is derived from an EMBL/GenBank/DDBJ whole genome shotgun (WGS) entry which is preliminary data.</text>
</comment>
<dbReference type="PROSITE" id="PS51918">
    <property type="entry name" value="RADICAL_SAM"/>
    <property type="match status" value="1"/>
</dbReference>
<organism evidence="9 10">
    <name type="scientific">Methanotorris formicicus Mc-S-70</name>
    <dbReference type="NCBI Taxonomy" id="647171"/>
    <lineage>
        <taxon>Archaea</taxon>
        <taxon>Methanobacteriati</taxon>
        <taxon>Methanobacteriota</taxon>
        <taxon>Methanomada group</taxon>
        <taxon>Methanococci</taxon>
        <taxon>Methanococcales</taxon>
        <taxon>Methanocaldococcaceae</taxon>
        <taxon>Methanotorris</taxon>
    </lineage>
</organism>
<reference evidence="9 10" key="1">
    <citation type="submission" date="2011-09" db="EMBL/GenBank/DDBJ databases">
        <title>The draft genome of Methanotorris formicicus Mc-S-70.</title>
        <authorList>
            <consortium name="US DOE Joint Genome Institute (JGI-PGF)"/>
            <person name="Lucas S."/>
            <person name="Han J."/>
            <person name="Lapidus A."/>
            <person name="Cheng J.-F."/>
            <person name="Goodwin L."/>
            <person name="Pitluck S."/>
            <person name="Peters L."/>
            <person name="Land M.L."/>
            <person name="Hauser L."/>
            <person name="Sieprawska-Lupa M."/>
            <person name="Takai K."/>
            <person name="Miyazaki J."/>
            <person name="Whitman W."/>
            <person name="Woyke T.J."/>
        </authorList>
    </citation>
    <scope>NUCLEOTIDE SEQUENCE [LARGE SCALE GENOMIC DNA]</scope>
    <source>
        <strain evidence="9 10">Mc-S-70</strain>
    </source>
</reference>
<keyword evidence="3" id="KW-0949">S-adenosyl-L-methionine</keyword>
<dbReference type="Pfam" id="PF04055">
    <property type="entry name" value="Radical_SAM"/>
    <property type="match status" value="1"/>
</dbReference>
<dbReference type="PROSITE" id="PS01305">
    <property type="entry name" value="MOAA_NIFB_PQQE"/>
    <property type="match status" value="1"/>
</dbReference>
<evidence type="ECO:0000313" key="10">
    <source>
        <dbReference type="Proteomes" id="UP000003706"/>
    </source>
</evidence>
<dbReference type="InterPro" id="IPR058240">
    <property type="entry name" value="rSAM_sf"/>
</dbReference>
<dbReference type="InterPro" id="IPR006638">
    <property type="entry name" value="Elp3/MiaA/NifB-like_rSAM"/>
</dbReference>
<evidence type="ECO:0000256" key="4">
    <source>
        <dbReference type="ARBA" id="ARBA00022723"/>
    </source>
</evidence>
<keyword evidence="4" id="KW-0479">Metal-binding</keyword>
<evidence type="ECO:0000259" key="8">
    <source>
        <dbReference type="PROSITE" id="PS51918"/>
    </source>
</evidence>
<dbReference type="CDD" id="cd01335">
    <property type="entry name" value="Radical_SAM"/>
    <property type="match status" value="1"/>
</dbReference>
<dbReference type="SFLD" id="SFLDG01386">
    <property type="entry name" value="main_SPASM_domain-containing"/>
    <property type="match status" value="1"/>
</dbReference>
<sequence length="286" mass="33478">MKYPILKVTNRCNLNCLYCYAFNKNNKDMDFETAKNAVDYILKIDDKLKIQFTGGEPLLNFDLIERIIDYCNENYSDKYISYAIQTNGTLLNEKIVKKINKLGIKIGISIDGLEVNNTLRPYKNKKPSTIDTLRGIYLLKEYNVPFGVTIVVTNKNLPCIKEFVEYLIALGIRSISFNLLKPKKKEHLKLMPNEDEFNKILDELRDYPIYIKNIRREEKLNKKYCFLNNGDLLFVNEFGNIYPCPTLEGYFYMGNINKIDKENLKLFKVDCNDCFARKFLIKNVGR</sequence>
<dbReference type="SUPFAM" id="SSF102114">
    <property type="entry name" value="Radical SAM enzymes"/>
    <property type="match status" value="1"/>
</dbReference>
<evidence type="ECO:0000256" key="1">
    <source>
        <dbReference type="ARBA" id="ARBA00001966"/>
    </source>
</evidence>
<keyword evidence="2" id="KW-0004">4Fe-4S</keyword>
<keyword evidence="10" id="KW-1185">Reference proteome</keyword>
<dbReference type="PATRIC" id="fig|647171.4.peg.875"/>
<dbReference type="InterPro" id="IPR013785">
    <property type="entry name" value="Aldolase_TIM"/>
</dbReference>
<dbReference type="SFLD" id="SFLDS00029">
    <property type="entry name" value="Radical_SAM"/>
    <property type="match status" value="1"/>
</dbReference>
<dbReference type="PANTHER" id="PTHR43273">
    <property type="entry name" value="ANAEROBIC SULFATASE-MATURATING ENZYME HOMOLOG ASLB-RELATED"/>
    <property type="match status" value="1"/>
</dbReference>
<dbReference type="SFLD" id="SFLDG01384">
    <property type="entry name" value="thioether_bond_formation_requi"/>
    <property type="match status" value="1"/>
</dbReference>
<dbReference type="Proteomes" id="UP000003706">
    <property type="component" value="Unassembled WGS sequence"/>
</dbReference>
<dbReference type="GO" id="GO:0046872">
    <property type="term" value="F:metal ion binding"/>
    <property type="evidence" value="ECO:0007669"/>
    <property type="project" value="UniProtKB-KW"/>
</dbReference>
<dbReference type="InterPro" id="IPR000385">
    <property type="entry name" value="MoaA_NifB_PqqE_Fe-S-bd_CS"/>
</dbReference>
<keyword evidence="6" id="KW-0411">Iron-sulfur</keyword>
<evidence type="ECO:0000256" key="2">
    <source>
        <dbReference type="ARBA" id="ARBA00022485"/>
    </source>
</evidence>
<dbReference type="PANTHER" id="PTHR43273:SF3">
    <property type="entry name" value="ANAEROBIC SULFATASE-MATURATING ENZYME HOMOLOG ASLB-RELATED"/>
    <property type="match status" value="1"/>
</dbReference>
<comment type="cofactor">
    <cofactor evidence="1">
        <name>[4Fe-4S] cluster</name>
        <dbReference type="ChEBI" id="CHEBI:49883"/>
    </cofactor>
</comment>
<dbReference type="GO" id="GO:0032324">
    <property type="term" value="P:molybdopterin cofactor biosynthetic process"/>
    <property type="evidence" value="ECO:0007669"/>
    <property type="project" value="UniProtKB-ARBA"/>
</dbReference>
<dbReference type="InterPro" id="IPR023867">
    <property type="entry name" value="Sulphatase_maturase_rSAM"/>
</dbReference>
<protein>
    <submittedName>
        <fullName evidence="9">Radical SAM domain protein</fullName>
    </submittedName>
</protein>
<dbReference type="InterPro" id="IPR007197">
    <property type="entry name" value="rSAM"/>
</dbReference>
<keyword evidence="5" id="KW-0408">Iron</keyword>
<evidence type="ECO:0000256" key="5">
    <source>
        <dbReference type="ARBA" id="ARBA00023004"/>
    </source>
</evidence>
<evidence type="ECO:0000256" key="3">
    <source>
        <dbReference type="ARBA" id="ARBA00022691"/>
    </source>
</evidence>
<dbReference type="Gene3D" id="3.20.20.70">
    <property type="entry name" value="Aldolase class I"/>
    <property type="match status" value="1"/>
</dbReference>
<dbReference type="STRING" id="647171.MetfoDRAFT_0886"/>
<dbReference type="OrthoDB" id="30736at2157"/>
<dbReference type="GO" id="GO:0016491">
    <property type="term" value="F:oxidoreductase activity"/>
    <property type="evidence" value="ECO:0007669"/>
    <property type="project" value="InterPro"/>
</dbReference>
<dbReference type="SMART" id="SM00729">
    <property type="entry name" value="Elp3"/>
    <property type="match status" value="1"/>
</dbReference>
<gene>
    <name evidence="9" type="ORF">MetfoDRAFT_0886</name>
</gene>
<dbReference type="EMBL" id="AGJL01000018">
    <property type="protein sequence ID" value="EHP87053.1"/>
    <property type="molecule type" value="Genomic_DNA"/>
</dbReference>
<evidence type="ECO:0000256" key="6">
    <source>
        <dbReference type="ARBA" id="ARBA00023014"/>
    </source>
</evidence>
<dbReference type="GO" id="GO:0051539">
    <property type="term" value="F:4 iron, 4 sulfur cluster binding"/>
    <property type="evidence" value="ECO:0007669"/>
    <property type="project" value="UniProtKB-KW"/>
</dbReference>
<name>H1KYL3_9EURY</name>
<evidence type="ECO:0000313" key="9">
    <source>
        <dbReference type="EMBL" id="EHP87053.1"/>
    </source>
</evidence>
<dbReference type="RefSeq" id="WP_007044325.1">
    <property type="nucleotide sequence ID" value="NZ_AGJL01000018.1"/>
</dbReference>
<dbReference type="AlphaFoldDB" id="H1KYL3"/>
<dbReference type="SFLD" id="SFLDG01067">
    <property type="entry name" value="SPASM/twitch_domain_containing"/>
    <property type="match status" value="1"/>
</dbReference>